<feature type="transmembrane region" description="Helical" evidence="6">
    <location>
        <begin position="45"/>
        <end position="69"/>
    </location>
</feature>
<feature type="transmembrane region" description="Helical" evidence="6">
    <location>
        <begin position="90"/>
        <end position="109"/>
    </location>
</feature>
<accession>A0A916YDM9</accession>
<keyword evidence="2 6" id="KW-0812">Transmembrane</keyword>
<evidence type="ECO:0000256" key="6">
    <source>
        <dbReference type="SAM" id="Phobius"/>
    </source>
</evidence>
<dbReference type="PIRSF" id="PIRSF031802">
    <property type="entry name" value="UCP031802"/>
    <property type="match status" value="1"/>
</dbReference>
<feature type="compositionally biased region" description="Low complexity" evidence="5">
    <location>
        <begin position="466"/>
        <end position="483"/>
    </location>
</feature>
<keyword evidence="4 6" id="KW-0472">Membrane</keyword>
<evidence type="ECO:0000259" key="7">
    <source>
        <dbReference type="Pfam" id="PF07219"/>
    </source>
</evidence>
<dbReference type="GO" id="GO:0016020">
    <property type="term" value="C:membrane"/>
    <property type="evidence" value="ECO:0007669"/>
    <property type="project" value="UniProtKB-SubCell"/>
</dbReference>
<evidence type="ECO:0000256" key="3">
    <source>
        <dbReference type="ARBA" id="ARBA00022989"/>
    </source>
</evidence>
<sequence length="531" mass="56929">MLRILAFLLVVLALALGFGWLQDHPGTIALTWQGVLPPGSDSITLQVWTFIVLQLALLFLVVLTVWVVRSFFKAPNRIGRYFSTRRRDKGYGALSAGIVAAGAGDAVLARQMTKRSQKLLTGRREPLVQFLDAQTAMIEGDHDRARSAFETMEREPETRLLALRGLFLEAERLGDDAAARNYAERAVRIAPHVPWAGGAVLEAKSIEGDFDGALAILEAQRNARLIEKQESARLRAVLLTAKAMSIAERDPNGAKLAATEAQKLAPDLTPAAVTAAAALFRLGDLKRGTKVLEKAWTEAPHPDLAVAYVEARPGDSVADRLKRAKVLQDLRPNHVESSLAVAHAALDARDFTLARTEALAASRMEPREGIFLLLADIEEAETGSVGKVREWLGRAIRAPRDPAWTADGYVSESWAPVSPVTGRLDAFRWKTPGQRIDAQGMVIEAPADQPESIGPAETPPAARLDTASAATPATSPAGEGADIAPPPGPPAANGWTDQENAAQASGAQTPGVETIPPAKTSANGESRLRLF</sequence>
<keyword evidence="9" id="KW-1185">Reference proteome</keyword>
<dbReference type="InterPro" id="IPR010817">
    <property type="entry name" value="HemY_N"/>
</dbReference>
<dbReference type="RefSeq" id="WP_188855160.1">
    <property type="nucleotide sequence ID" value="NZ_BMJJ01000017.1"/>
</dbReference>
<dbReference type="InterPro" id="IPR016982">
    <property type="entry name" value="Mms48"/>
</dbReference>
<evidence type="ECO:0000256" key="2">
    <source>
        <dbReference type="ARBA" id="ARBA00022692"/>
    </source>
</evidence>
<protein>
    <submittedName>
        <fullName evidence="8">Heme biosynthesis protein HemY</fullName>
    </submittedName>
</protein>
<reference evidence="8" key="1">
    <citation type="journal article" date="2014" name="Int. J. Syst. Evol. Microbiol.">
        <title>Complete genome sequence of Corynebacterium casei LMG S-19264T (=DSM 44701T), isolated from a smear-ripened cheese.</title>
        <authorList>
            <consortium name="US DOE Joint Genome Institute (JGI-PGF)"/>
            <person name="Walter F."/>
            <person name="Albersmeier A."/>
            <person name="Kalinowski J."/>
            <person name="Ruckert C."/>
        </authorList>
    </citation>
    <scope>NUCLEOTIDE SEQUENCE</scope>
    <source>
        <strain evidence="8">CGMCC 1.15493</strain>
    </source>
</reference>
<evidence type="ECO:0000256" key="4">
    <source>
        <dbReference type="ARBA" id="ARBA00023136"/>
    </source>
</evidence>
<feature type="domain" description="HemY N-terminal" evidence="7">
    <location>
        <begin position="42"/>
        <end position="140"/>
    </location>
</feature>
<dbReference type="Gene3D" id="1.25.40.10">
    <property type="entry name" value="Tetratricopeptide repeat domain"/>
    <property type="match status" value="1"/>
</dbReference>
<dbReference type="SUPFAM" id="SSF48452">
    <property type="entry name" value="TPR-like"/>
    <property type="match status" value="1"/>
</dbReference>
<comment type="caution">
    <text evidence="8">The sequence shown here is derived from an EMBL/GenBank/DDBJ whole genome shotgun (WGS) entry which is preliminary data.</text>
</comment>
<comment type="subcellular location">
    <subcellularLocation>
        <location evidence="1">Membrane</location>
    </subcellularLocation>
</comment>
<feature type="compositionally biased region" description="Polar residues" evidence="5">
    <location>
        <begin position="495"/>
        <end position="508"/>
    </location>
</feature>
<dbReference type="EMBL" id="BMJJ01000017">
    <property type="protein sequence ID" value="GGD41274.1"/>
    <property type="molecule type" value="Genomic_DNA"/>
</dbReference>
<reference evidence="8" key="2">
    <citation type="submission" date="2020-09" db="EMBL/GenBank/DDBJ databases">
        <authorList>
            <person name="Sun Q."/>
            <person name="Zhou Y."/>
        </authorList>
    </citation>
    <scope>NUCLEOTIDE SEQUENCE</scope>
    <source>
        <strain evidence="8">CGMCC 1.15493</strain>
    </source>
</reference>
<name>A0A916YDM9_9HYPH</name>
<feature type="region of interest" description="Disordered" evidence="5">
    <location>
        <begin position="449"/>
        <end position="531"/>
    </location>
</feature>
<evidence type="ECO:0000256" key="1">
    <source>
        <dbReference type="ARBA" id="ARBA00004370"/>
    </source>
</evidence>
<evidence type="ECO:0000256" key="5">
    <source>
        <dbReference type="SAM" id="MobiDB-lite"/>
    </source>
</evidence>
<dbReference type="Pfam" id="PF07219">
    <property type="entry name" value="HemY_N"/>
    <property type="match status" value="1"/>
</dbReference>
<proteinExistence type="predicted"/>
<organism evidence="8 9">
    <name type="scientific">Aureimonas glaciei</name>
    <dbReference type="NCBI Taxonomy" id="1776957"/>
    <lineage>
        <taxon>Bacteria</taxon>
        <taxon>Pseudomonadati</taxon>
        <taxon>Pseudomonadota</taxon>
        <taxon>Alphaproteobacteria</taxon>
        <taxon>Hyphomicrobiales</taxon>
        <taxon>Aurantimonadaceae</taxon>
        <taxon>Aureimonas</taxon>
    </lineage>
</organism>
<keyword evidence="3 6" id="KW-1133">Transmembrane helix</keyword>
<dbReference type="InterPro" id="IPR011990">
    <property type="entry name" value="TPR-like_helical_dom_sf"/>
</dbReference>
<evidence type="ECO:0000313" key="8">
    <source>
        <dbReference type="EMBL" id="GGD41274.1"/>
    </source>
</evidence>
<evidence type="ECO:0000313" key="9">
    <source>
        <dbReference type="Proteomes" id="UP000613160"/>
    </source>
</evidence>
<dbReference type="Proteomes" id="UP000613160">
    <property type="component" value="Unassembled WGS sequence"/>
</dbReference>
<gene>
    <name evidence="8" type="ORF">GCM10011335_50020</name>
</gene>
<dbReference type="AlphaFoldDB" id="A0A916YDM9"/>